<name>A0A1H0CJ04_9ACTN</name>
<dbReference type="GO" id="GO:0008483">
    <property type="term" value="F:transaminase activity"/>
    <property type="evidence" value="ECO:0007669"/>
    <property type="project" value="TreeGrafter"/>
</dbReference>
<evidence type="ECO:0000313" key="7">
    <source>
        <dbReference type="Proteomes" id="UP000199088"/>
    </source>
</evidence>
<dbReference type="InterPro" id="IPR000653">
    <property type="entry name" value="DegT/StrS_aminotransferase"/>
</dbReference>
<dbReference type="EMBL" id="FNIR01000001">
    <property type="protein sequence ID" value="SDN57845.1"/>
    <property type="molecule type" value="Genomic_DNA"/>
</dbReference>
<evidence type="ECO:0000313" key="6">
    <source>
        <dbReference type="EMBL" id="SDN57845.1"/>
    </source>
</evidence>
<evidence type="ECO:0000256" key="2">
    <source>
        <dbReference type="ARBA" id="ARBA00037999"/>
    </source>
</evidence>
<dbReference type="AlphaFoldDB" id="A0A1H0CJ04"/>
<reference evidence="7" key="1">
    <citation type="submission" date="2016-10" db="EMBL/GenBank/DDBJ databases">
        <authorList>
            <person name="Varghese N."/>
            <person name="Submissions S."/>
        </authorList>
    </citation>
    <scope>NUCLEOTIDE SEQUENCE [LARGE SCALE GENOMIC DNA]</scope>
    <source>
        <strain evidence="7">DSM 45843</strain>
    </source>
</reference>
<evidence type="ECO:0000256" key="1">
    <source>
        <dbReference type="ARBA" id="ARBA00022898"/>
    </source>
</evidence>
<dbReference type="CDD" id="cd00616">
    <property type="entry name" value="AHBA_syn"/>
    <property type="match status" value="1"/>
</dbReference>
<dbReference type="GO" id="GO:0000271">
    <property type="term" value="P:polysaccharide biosynthetic process"/>
    <property type="evidence" value="ECO:0007669"/>
    <property type="project" value="TreeGrafter"/>
</dbReference>
<dbReference type="InterPro" id="IPR015424">
    <property type="entry name" value="PyrdxlP-dep_Trfase"/>
</dbReference>
<gene>
    <name evidence="6" type="ORF">SAMN05660199_00322</name>
</gene>
<protein>
    <submittedName>
        <fullName evidence="6">dTDP-4-amino-4,6-dideoxygalactose transaminase</fullName>
    </submittedName>
</protein>
<comment type="similarity">
    <text evidence="2 5">Belongs to the DegT/DnrJ/EryC1 family.</text>
</comment>
<dbReference type="STRING" id="1052260.SAMN05660199_00322"/>
<sequence>MSTATGHHQVAFLDLQALHREMHEELTAAAAAVIGSDRVLLGPRLTAFEASWAAQVGAREAVGVGSGLDALVLALRALGVGPGAEVVVPSHTFVATWLAVLHLGAVPVAVDVESATGTWDPAAVAAAVGPRTRALLPVHMYGHPVDLAPLLDIADRHGLVLVDDAAQAHGARTRGVPVGADGHATAWSFYPGKNLGALGDGGAVTTSDTDVAARVRSLRNYGSRVKYVHDEVGYNSRLDELQAALLEVKLRHLAVHQARRVAVAAAYADGLADCDLELPVVPVGTEPAWHLYVVRTPHRDALQQHLAARGVQTLVHYPVPCHRQPAFAGTPLARQHLPVADALAAQVLSLPMGPHLSATDRDTVIDAVRSFRP</sequence>
<dbReference type="PANTHER" id="PTHR30244">
    <property type="entry name" value="TRANSAMINASE"/>
    <property type="match status" value="1"/>
</dbReference>
<dbReference type="GO" id="GO:0030170">
    <property type="term" value="F:pyridoxal phosphate binding"/>
    <property type="evidence" value="ECO:0007669"/>
    <property type="project" value="TreeGrafter"/>
</dbReference>
<evidence type="ECO:0000256" key="5">
    <source>
        <dbReference type="RuleBase" id="RU004508"/>
    </source>
</evidence>
<organism evidence="6 7">
    <name type="scientific">Klenkia soli</name>
    <dbReference type="NCBI Taxonomy" id="1052260"/>
    <lineage>
        <taxon>Bacteria</taxon>
        <taxon>Bacillati</taxon>
        <taxon>Actinomycetota</taxon>
        <taxon>Actinomycetes</taxon>
        <taxon>Geodermatophilales</taxon>
        <taxon>Geodermatophilaceae</taxon>
        <taxon>Klenkia</taxon>
    </lineage>
</organism>
<evidence type="ECO:0000256" key="4">
    <source>
        <dbReference type="PIRSR" id="PIRSR000390-2"/>
    </source>
</evidence>
<dbReference type="Gene3D" id="3.90.1150.10">
    <property type="entry name" value="Aspartate Aminotransferase, domain 1"/>
    <property type="match status" value="1"/>
</dbReference>
<feature type="modified residue" description="N6-(pyridoxal phosphate)lysine" evidence="4">
    <location>
        <position position="193"/>
    </location>
</feature>
<proteinExistence type="inferred from homology"/>
<dbReference type="Pfam" id="PF01041">
    <property type="entry name" value="DegT_DnrJ_EryC1"/>
    <property type="match status" value="1"/>
</dbReference>
<dbReference type="PANTHER" id="PTHR30244:SF36">
    <property type="entry name" value="3-OXO-GLUCOSE-6-PHOSPHATE:GLUTAMATE AMINOTRANSFERASE"/>
    <property type="match status" value="1"/>
</dbReference>
<dbReference type="InterPro" id="IPR015421">
    <property type="entry name" value="PyrdxlP-dep_Trfase_major"/>
</dbReference>
<dbReference type="SUPFAM" id="SSF53383">
    <property type="entry name" value="PLP-dependent transferases"/>
    <property type="match status" value="1"/>
</dbReference>
<dbReference type="Gene3D" id="3.40.640.10">
    <property type="entry name" value="Type I PLP-dependent aspartate aminotransferase-like (Major domain)"/>
    <property type="match status" value="1"/>
</dbReference>
<dbReference type="PIRSF" id="PIRSF000390">
    <property type="entry name" value="PLP_StrS"/>
    <property type="match status" value="1"/>
</dbReference>
<dbReference type="RefSeq" id="WP_207500167.1">
    <property type="nucleotide sequence ID" value="NZ_FNIR01000001.1"/>
</dbReference>
<dbReference type="InterPro" id="IPR015422">
    <property type="entry name" value="PyrdxlP-dep_Trfase_small"/>
</dbReference>
<evidence type="ECO:0000256" key="3">
    <source>
        <dbReference type="PIRSR" id="PIRSR000390-1"/>
    </source>
</evidence>
<keyword evidence="1 4" id="KW-0663">Pyridoxal phosphate</keyword>
<dbReference type="Proteomes" id="UP000199088">
    <property type="component" value="Unassembled WGS sequence"/>
</dbReference>
<keyword evidence="7" id="KW-1185">Reference proteome</keyword>
<accession>A0A1H0CJ04</accession>
<feature type="active site" description="Proton acceptor" evidence="3">
    <location>
        <position position="193"/>
    </location>
</feature>